<dbReference type="PANTHER" id="PTHR43047:SF72">
    <property type="entry name" value="OSMOSENSING HISTIDINE PROTEIN KINASE SLN1"/>
    <property type="match status" value="1"/>
</dbReference>
<dbReference type="SMART" id="SM00387">
    <property type="entry name" value="HATPase_c"/>
    <property type="match status" value="1"/>
</dbReference>
<feature type="compositionally biased region" description="Low complexity" evidence="7">
    <location>
        <begin position="199"/>
        <end position="211"/>
    </location>
</feature>
<evidence type="ECO:0000256" key="5">
    <source>
        <dbReference type="ARBA" id="ARBA00022777"/>
    </source>
</evidence>
<feature type="domain" description="Histidine kinase" evidence="9">
    <location>
        <begin position="468"/>
        <end position="692"/>
    </location>
</feature>
<protein>
    <recommendedName>
        <fullName evidence="2">histidine kinase</fullName>
        <ecNumber evidence="2">2.7.13.3</ecNumber>
    </recommendedName>
</protein>
<dbReference type="InterPro" id="IPR005467">
    <property type="entry name" value="His_kinase_dom"/>
</dbReference>
<dbReference type="InterPro" id="IPR036097">
    <property type="entry name" value="HisK_dim/P_sf"/>
</dbReference>
<dbReference type="Pfam" id="PF00512">
    <property type="entry name" value="HisKA"/>
    <property type="match status" value="1"/>
</dbReference>
<dbReference type="InterPro" id="IPR005330">
    <property type="entry name" value="MHYT_dom"/>
</dbReference>
<feature type="compositionally biased region" description="Basic residues" evidence="7">
    <location>
        <begin position="121"/>
        <end position="137"/>
    </location>
</feature>
<feature type="transmembrane region" description="Helical" evidence="8">
    <location>
        <begin position="403"/>
        <end position="424"/>
    </location>
</feature>
<feature type="modified residue" description="4-aspartylphosphate" evidence="6">
    <location>
        <position position="911"/>
    </location>
</feature>
<feature type="transmembrane region" description="Helical" evidence="8">
    <location>
        <begin position="305"/>
        <end position="323"/>
    </location>
</feature>
<evidence type="ECO:0000313" key="11">
    <source>
        <dbReference type="EMBL" id="KAF2672878.1"/>
    </source>
</evidence>
<dbReference type="EMBL" id="MU004231">
    <property type="protein sequence ID" value="KAF2672878.1"/>
    <property type="molecule type" value="Genomic_DNA"/>
</dbReference>
<evidence type="ECO:0000256" key="2">
    <source>
        <dbReference type="ARBA" id="ARBA00012438"/>
    </source>
</evidence>
<keyword evidence="8" id="KW-0472">Membrane</keyword>
<dbReference type="EC" id="2.7.13.3" evidence="2"/>
<evidence type="ECO:0000256" key="1">
    <source>
        <dbReference type="ARBA" id="ARBA00000085"/>
    </source>
</evidence>
<evidence type="ECO:0000313" key="12">
    <source>
        <dbReference type="Proteomes" id="UP000799302"/>
    </source>
</evidence>
<feature type="transmembrane region" description="Helical" evidence="8">
    <location>
        <begin position="23"/>
        <end position="42"/>
    </location>
</feature>
<dbReference type="Gene3D" id="3.40.50.2300">
    <property type="match status" value="1"/>
</dbReference>
<dbReference type="Pfam" id="PF03707">
    <property type="entry name" value="MHYT"/>
    <property type="match status" value="3"/>
</dbReference>
<dbReference type="OrthoDB" id="60033at2759"/>
<proteinExistence type="predicted"/>
<organism evidence="11 12">
    <name type="scientific">Microthyrium microscopicum</name>
    <dbReference type="NCBI Taxonomy" id="703497"/>
    <lineage>
        <taxon>Eukaryota</taxon>
        <taxon>Fungi</taxon>
        <taxon>Dikarya</taxon>
        <taxon>Ascomycota</taxon>
        <taxon>Pezizomycotina</taxon>
        <taxon>Dothideomycetes</taxon>
        <taxon>Dothideomycetes incertae sedis</taxon>
        <taxon>Microthyriales</taxon>
        <taxon>Microthyriaceae</taxon>
        <taxon>Microthyrium</taxon>
    </lineage>
</organism>
<dbReference type="SMART" id="SM00448">
    <property type="entry name" value="REC"/>
    <property type="match status" value="1"/>
</dbReference>
<feature type="domain" description="Response regulatory" evidence="10">
    <location>
        <begin position="860"/>
        <end position="982"/>
    </location>
</feature>
<feature type="compositionally biased region" description="Basic and acidic residues" evidence="7">
    <location>
        <begin position="218"/>
        <end position="228"/>
    </location>
</feature>
<dbReference type="Proteomes" id="UP000799302">
    <property type="component" value="Unassembled WGS sequence"/>
</dbReference>
<evidence type="ECO:0000256" key="7">
    <source>
        <dbReference type="SAM" id="MobiDB-lite"/>
    </source>
</evidence>
<dbReference type="SUPFAM" id="SSF47384">
    <property type="entry name" value="Homodimeric domain of signal transducing histidine kinase"/>
    <property type="match status" value="1"/>
</dbReference>
<reference evidence="11" key="1">
    <citation type="journal article" date="2020" name="Stud. Mycol.">
        <title>101 Dothideomycetes genomes: a test case for predicting lifestyles and emergence of pathogens.</title>
        <authorList>
            <person name="Haridas S."/>
            <person name="Albert R."/>
            <person name="Binder M."/>
            <person name="Bloem J."/>
            <person name="Labutti K."/>
            <person name="Salamov A."/>
            <person name="Andreopoulos B."/>
            <person name="Baker S."/>
            <person name="Barry K."/>
            <person name="Bills G."/>
            <person name="Bluhm B."/>
            <person name="Cannon C."/>
            <person name="Castanera R."/>
            <person name="Culley D."/>
            <person name="Daum C."/>
            <person name="Ezra D."/>
            <person name="Gonzalez J."/>
            <person name="Henrissat B."/>
            <person name="Kuo A."/>
            <person name="Liang C."/>
            <person name="Lipzen A."/>
            <person name="Lutzoni F."/>
            <person name="Magnuson J."/>
            <person name="Mondo S."/>
            <person name="Nolan M."/>
            <person name="Ohm R."/>
            <person name="Pangilinan J."/>
            <person name="Park H.-J."/>
            <person name="Ramirez L."/>
            <person name="Alfaro M."/>
            <person name="Sun H."/>
            <person name="Tritt A."/>
            <person name="Yoshinaga Y."/>
            <person name="Zwiers L.-H."/>
            <person name="Turgeon B."/>
            <person name="Goodwin S."/>
            <person name="Spatafora J."/>
            <person name="Crous P."/>
            <person name="Grigoriev I."/>
        </authorList>
    </citation>
    <scope>NUCLEOTIDE SEQUENCE</scope>
    <source>
        <strain evidence="11">CBS 115976</strain>
    </source>
</reference>
<feature type="transmembrane region" description="Helical" evidence="8">
    <location>
        <begin position="54"/>
        <end position="73"/>
    </location>
</feature>
<evidence type="ECO:0000259" key="9">
    <source>
        <dbReference type="PROSITE" id="PS50109"/>
    </source>
</evidence>
<dbReference type="Gene3D" id="3.30.565.10">
    <property type="entry name" value="Histidine kinase-like ATPase, C-terminal domain"/>
    <property type="match status" value="1"/>
</dbReference>
<dbReference type="GO" id="GO:0005886">
    <property type="term" value="C:plasma membrane"/>
    <property type="evidence" value="ECO:0007669"/>
    <property type="project" value="TreeGrafter"/>
</dbReference>
<dbReference type="Pfam" id="PF00072">
    <property type="entry name" value="Response_reg"/>
    <property type="match status" value="1"/>
</dbReference>
<feature type="transmembrane region" description="Helical" evidence="8">
    <location>
        <begin position="93"/>
        <end position="115"/>
    </location>
</feature>
<name>A0A6A6UP68_9PEZI</name>
<feature type="region of interest" description="Disordered" evidence="7">
    <location>
        <begin position="121"/>
        <end position="184"/>
    </location>
</feature>
<keyword evidence="5" id="KW-0418">Kinase</keyword>
<dbReference type="InterPro" id="IPR001789">
    <property type="entry name" value="Sig_transdc_resp-reg_receiver"/>
</dbReference>
<dbReference type="CDD" id="cd17546">
    <property type="entry name" value="REC_hyHK_CKI1_RcsC-like"/>
    <property type="match status" value="1"/>
</dbReference>
<keyword evidence="3 6" id="KW-0597">Phosphoprotein</keyword>
<evidence type="ECO:0000256" key="4">
    <source>
        <dbReference type="ARBA" id="ARBA00022679"/>
    </source>
</evidence>
<sequence>MFNSNLVGQDQLRRVEPRWNKSMVVASIAISFLGAFTSTQLMCHARAAVHFSSVFVWALLGSLIFGFCSVWSLHEVAMLAYEFDLSIGVDAPLTILSALLAVSFTFMAMAGDLLYDRYRSGRHGRQRQKQRRKRGKRIARDHVFNTGRNASSTPLLALPDADEESLPSCEPSPNPSPMERPDMKDYAQQNGEMVAFARQSSQPTSPQHTPSAVSPLRKPLEVDERAVSETEDDESTGLRRSSDQSSSEYSYFRRLSGADSSSGSFGLRSAVGFIYHDGTLPAKNAFIATAKLLYLGLTPRNIGKGFVWSLAITSMHYVGIFALKIPHGHYKINTGLLILSAINSWTVCSVGFILMSKMETHLPQQILFSVLATTGVAAMHFTGMAATSFYSTEPPSESRGFPPALAGTIVGVAFVTCIFANVLLSHSATVSRNKLAEIVWTRKELYKNIALKEHAEAAARARSEFIASASHEIRTPLHHLQGYADLLAQTELTEEGRALMTAIQRATKTLSLLTNNVLDWSKFEGDTNSEYRPIAVDIRTVCESIITLLPNFDDEATVDIYVVVSPDVPKWLMLDESWIHRIIMNLLSNSLKFTKSGYIILSLYMQGDQLIVIVNDTGCGMEPSFIPDMWTPFKQGEVRGSARGTGLGLSIIRQLLLRMNGSIDVESKYEQTPGVGPERSGTKFTVTIPYCTNDSGPSSVSQAERPKIALLSSKARAREGLETAWESFGYDVTIVNYVADLSGTVWKYVWVQLEFLVENQSALSLLIASEDLLILVPYDMQDTLDSFSGLLQAPNIVLLQKPLLWHRFSHRILATRQRRHSTAPTQALRFAPHVEVLSDSTSTITQPLHEPAPSAARTYTVLLVEDNAINRRLGVKMLQALSYKALLANDGEEALSMMTAHDKEIDCILMDQSMPKVDGVTATRMIRAMEDEGKIRAGRPIIAVTAVVNSQAKEDFREAGANDFLAKPLSLQKLSDMLGTYLPTS</sequence>
<dbReference type="GO" id="GO:0000155">
    <property type="term" value="F:phosphorelay sensor kinase activity"/>
    <property type="evidence" value="ECO:0007669"/>
    <property type="project" value="InterPro"/>
</dbReference>
<dbReference type="InterPro" id="IPR011006">
    <property type="entry name" value="CheY-like_superfamily"/>
</dbReference>
<dbReference type="PROSITE" id="PS50110">
    <property type="entry name" value="RESPONSE_REGULATORY"/>
    <property type="match status" value="1"/>
</dbReference>
<evidence type="ECO:0000259" key="10">
    <source>
        <dbReference type="PROSITE" id="PS50110"/>
    </source>
</evidence>
<evidence type="ECO:0000256" key="3">
    <source>
        <dbReference type="ARBA" id="ARBA00022553"/>
    </source>
</evidence>
<dbReference type="PROSITE" id="PS50109">
    <property type="entry name" value="HIS_KIN"/>
    <property type="match status" value="1"/>
</dbReference>
<dbReference type="SUPFAM" id="SSF55874">
    <property type="entry name" value="ATPase domain of HSP90 chaperone/DNA topoisomerase II/histidine kinase"/>
    <property type="match status" value="1"/>
</dbReference>
<dbReference type="CDD" id="cd00082">
    <property type="entry name" value="HisKA"/>
    <property type="match status" value="1"/>
</dbReference>
<keyword evidence="4" id="KW-0808">Transferase</keyword>
<dbReference type="InterPro" id="IPR003594">
    <property type="entry name" value="HATPase_dom"/>
</dbReference>
<dbReference type="InterPro" id="IPR036890">
    <property type="entry name" value="HATPase_C_sf"/>
</dbReference>
<dbReference type="InterPro" id="IPR004358">
    <property type="entry name" value="Sig_transdc_His_kin-like_C"/>
</dbReference>
<dbReference type="Gene3D" id="1.10.287.130">
    <property type="match status" value="1"/>
</dbReference>
<evidence type="ECO:0000256" key="6">
    <source>
        <dbReference type="PROSITE-ProRule" id="PRU00169"/>
    </source>
</evidence>
<dbReference type="Pfam" id="PF02518">
    <property type="entry name" value="HATPase_c"/>
    <property type="match status" value="1"/>
</dbReference>
<dbReference type="AlphaFoldDB" id="A0A6A6UP68"/>
<dbReference type="PANTHER" id="PTHR43047">
    <property type="entry name" value="TWO-COMPONENT HISTIDINE PROTEIN KINASE"/>
    <property type="match status" value="1"/>
</dbReference>
<feature type="region of interest" description="Disordered" evidence="7">
    <location>
        <begin position="197"/>
        <end position="243"/>
    </location>
</feature>
<keyword evidence="12" id="KW-1185">Reference proteome</keyword>
<feature type="transmembrane region" description="Helical" evidence="8">
    <location>
        <begin position="335"/>
        <end position="354"/>
    </location>
</feature>
<comment type="catalytic activity">
    <reaction evidence="1">
        <text>ATP + protein L-histidine = ADP + protein N-phospho-L-histidine.</text>
        <dbReference type="EC" id="2.7.13.3"/>
    </reaction>
</comment>
<feature type="transmembrane region" description="Helical" evidence="8">
    <location>
        <begin position="366"/>
        <end position="391"/>
    </location>
</feature>
<keyword evidence="8" id="KW-1133">Transmembrane helix</keyword>
<dbReference type="PRINTS" id="PR00344">
    <property type="entry name" value="BCTRLSENSOR"/>
</dbReference>
<dbReference type="InterPro" id="IPR003661">
    <property type="entry name" value="HisK_dim/P_dom"/>
</dbReference>
<accession>A0A6A6UP68</accession>
<evidence type="ECO:0000256" key="8">
    <source>
        <dbReference type="SAM" id="Phobius"/>
    </source>
</evidence>
<dbReference type="SUPFAM" id="SSF52172">
    <property type="entry name" value="CheY-like"/>
    <property type="match status" value="1"/>
</dbReference>
<gene>
    <name evidence="11" type="ORF">BT63DRAFT_421077</name>
</gene>
<dbReference type="SMART" id="SM00388">
    <property type="entry name" value="HisKA"/>
    <property type="match status" value="1"/>
</dbReference>
<keyword evidence="8" id="KW-0812">Transmembrane</keyword>
<dbReference type="GO" id="GO:0009927">
    <property type="term" value="F:histidine phosphotransfer kinase activity"/>
    <property type="evidence" value="ECO:0007669"/>
    <property type="project" value="TreeGrafter"/>
</dbReference>